<dbReference type="Proteomes" id="UP000199639">
    <property type="component" value="Unassembled WGS sequence"/>
</dbReference>
<dbReference type="EMBL" id="FNIB01000011">
    <property type="protein sequence ID" value="SDO13079.1"/>
    <property type="molecule type" value="Genomic_DNA"/>
</dbReference>
<dbReference type="STRING" id="1424659.SAMN05216368_1116"/>
<gene>
    <name evidence="1" type="ORF">SAMN05216368_1116</name>
</gene>
<proteinExistence type="predicted"/>
<evidence type="ECO:0000313" key="2">
    <source>
        <dbReference type="Proteomes" id="UP000199639"/>
    </source>
</evidence>
<accession>A0A5E9G3C8</accession>
<dbReference type="AlphaFoldDB" id="A0A5E9G3C8"/>
<sequence length="164" mass="18641">MFIHPLARTDQHLIQDFMLTKITLLLARHAEHEEWEFELTAMDDKSREGSSQGHAFLFIYTVARYYVAVTRAHAEFNTSQTGPDRDESTFFGDFIDAVASNDPKRALTRWFSTDISAETDIAAPAIRQLAFEFLDRLTMPASDFIASDVADFLPDPYESDHCLG</sequence>
<reference evidence="1 2" key="1">
    <citation type="submission" date="2016-10" db="EMBL/GenBank/DDBJ databases">
        <authorList>
            <person name="Varghese N."/>
            <person name="Submissions S."/>
        </authorList>
    </citation>
    <scope>NUCLEOTIDE SEQUENCE [LARGE SCALE GENOMIC DNA]</scope>
    <source>
        <strain evidence="1 2">CGMCC 1.11215</strain>
    </source>
</reference>
<protein>
    <submittedName>
        <fullName evidence="1">Uncharacterized protein</fullName>
    </submittedName>
</protein>
<organism evidence="1 2">
    <name type="scientific">Cryobacterium flavum</name>
    <dbReference type="NCBI Taxonomy" id="1424659"/>
    <lineage>
        <taxon>Bacteria</taxon>
        <taxon>Bacillati</taxon>
        <taxon>Actinomycetota</taxon>
        <taxon>Actinomycetes</taxon>
        <taxon>Micrococcales</taxon>
        <taxon>Microbacteriaceae</taxon>
        <taxon>Cryobacterium</taxon>
    </lineage>
</organism>
<name>A0A5E9G3C8_9MICO</name>
<evidence type="ECO:0000313" key="1">
    <source>
        <dbReference type="EMBL" id="SDO13079.1"/>
    </source>
</evidence>